<evidence type="ECO:0000259" key="1">
    <source>
        <dbReference type="PROSITE" id="PS51740"/>
    </source>
</evidence>
<dbReference type="GO" id="GO:0003677">
    <property type="term" value="F:DNA binding"/>
    <property type="evidence" value="ECO:0007669"/>
    <property type="project" value="UniProtKB-KW"/>
</dbReference>
<dbReference type="InterPro" id="IPR037914">
    <property type="entry name" value="SpoVT-AbrB_sf"/>
</dbReference>
<dbReference type="NCBIfam" id="TIGR01439">
    <property type="entry name" value="lp_hng_hel_AbrB"/>
    <property type="match status" value="1"/>
</dbReference>
<keyword evidence="2" id="KW-0238">DNA-binding</keyword>
<dbReference type="EMBL" id="JASNVW010000001">
    <property type="protein sequence ID" value="MDK6027965.1"/>
    <property type="molecule type" value="Genomic_DNA"/>
</dbReference>
<sequence>MYADIVKVDVKGRITIPSALRLLLNIEEGDKLIILFDEDLQKIEIVSAKSSDLTLCTITSSLNKVLELLTAIGNNLIAMNCRCIDASCNRYRCKLIISKNWFKMEKPKDLQCL</sequence>
<reference evidence="2 3" key="1">
    <citation type="submission" date="2023-05" db="EMBL/GenBank/DDBJ databases">
        <title>A new hyperthermophilic archaea 'Ignisphaera cupida' sp. nov. and description of the family 'Ignisphaeraceae' fam. nov.</title>
        <authorList>
            <person name="Podosokorskaya O.A."/>
            <person name="Elcheninov A.G."/>
            <person name="Klukina A."/>
            <person name="Merkel A.Y."/>
        </authorList>
    </citation>
    <scope>NUCLEOTIDE SEQUENCE [LARGE SCALE GENOMIC DNA]</scope>
    <source>
        <strain evidence="2 3">4213-co</strain>
    </source>
</reference>
<evidence type="ECO:0000313" key="2">
    <source>
        <dbReference type="EMBL" id="MDK6027965.1"/>
    </source>
</evidence>
<dbReference type="AlphaFoldDB" id="A0ABD4Z487"/>
<keyword evidence="3" id="KW-1185">Reference proteome</keyword>
<gene>
    <name evidence="2" type="ORF">QPL79_01110</name>
</gene>
<dbReference type="Gene3D" id="2.10.260.10">
    <property type="match status" value="1"/>
</dbReference>
<comment type="caution">
    <text evidence="2">The sequence shown here is derived from an EMBL/GenBank/DDBJ whole genome shotgun (WGS) entry which is preliminary data.</text>
</comment>
<proteinExistence type="predicted"/>
<organism evidence="2 3">
    <name type="scientific">Ignisphaera cupida</name>
    <dbReference type="NCBI Taxonomy" id="3050454"/>
    <lineage>
        <taxon>Archaea</taxon>
        <taxon>Thermoproteota</taxon>
        <taxon>Thermoprotei</taxon>
        <taxon>Desulfurococcales</taxon>
        <taxon>Desulfurococcaceae</taxon>
        <taxon>Ignisphaera</taxon>
    </lineage>
</organism>
<dbReference type="SUPFAM" id="SSF89447">
    <property type="entry name" value="AbrB/MazE/MraZ-like"/>
    <property type="match status" value="1"/>
</dbReference>
<evidence type="ECO:0000313" key="3">
    <source>
        <dbReference type="Proteomes" id="UP001529235"/>
    </source>
</evidence>
<dbReference type="RefSeq" id="WP_285272943.1">
    <property type="nucleotide sequence ID" value="NZ_JASNVW010000001.1"/>
</dbReference>
<name>A0ABD4Z487_9CREN</name>
<dbReference type="Pfam" id="PF04014">
    <property type="entry name" value="MazE_antitoxin"/>
    <property type="match status" value="1"/>
</dbReference>
<dbReference type="SMART" id="SM00966">
    <property type="entry name" value="SpoVT_AbrB"/>
    <property type="match status" value="1"/>
</dbReference>
<protein>
    <submittedName>
        <fullName evidence="2">AbrB/MazE/SpoVT family DNA-binding domain-containing protein</fullName>
    </submittedName>
</protein>
<dbReference type="PROSITE" id="PS51740">
    <property type="entry name" value="SPOVT_ABRB"/>
    <property type="match status" value="1"/>
</dbReference>
<dbReference type="Proteomes" id="UP001529235">
    <property type="component" value="Unassembled WGS sequence"/>
</dbReference>
<feature type="domain" description="SpoVT-AbrB" evidence="1">
    <location>
        <begin position="3"/>
        <end position="50"/>
    </location>
</feature>
<accession>A0ABD4Z487</accession>
<dbReference type="InterPro" id="IPR007159">
    <property type="entry name" value="SpoVT-AbrB_dom"/>
</dbReference>